<keyword evidence="3" id="KW-1185">Reference proteome</keyword>
<dbReference type="EMBL" id="JBEGDP010000032">
    <property type="protein sequence ID" value="MEQ7849230.1"/>
    <property type="molecule type" value="Genomic_DNA"/>
</dbReference>
<name>A0ABV1P399_9ACTN</name>
<gene>
    <name evidence="2" type="ORF">V6R90_18290</name>
</gene>
<evidence type="ECO:0000313" key="2">
    <source>
        <dbReference type="EMBL" id="MEQ7849230.1"/>
    </source>
</evidence>
<dbReference type="SUPFAM" id="SSF54427">
    <property type="entry name" value="NTF2-like"/>
    <property type="match status" value="1"/>
</dbReference>
<dbReference type="Gene3D" id="3.10.450.50">
    <property type="match status" value="1"/>
</dbReference>
<evidence type="ECO:0000313" key="3">
    <source>
        <dbReference type="Proteomes" id="UP001482520"/>
    </source>
</evidence>
<dbReference type="InterPro" id="IPR032710">
    <property type="entry name" value="NTF2-like_dom_sf"/>
</dbReference>
<dbReference type="Pfam" id="PF12680">
    <property type="entry name" value="SnoaL_2"/>
    <property type="match status" value="1"/>
</dbReference>
<evidence type="ECO:0000259" key="1">
    <source>
        <dbReference type="Pfam" id="PF12680"/>
    </source>
</evidence>
<comment type="caution">
    <text evidence="2">The sequence shown here is derived from an EMBL/GenBank/DDBJ whole genome shotgun (WGS) entry which is preliminary data.</text>
</comment>
<protein>
    <submittedName>
        <fullName evidence="2">Nuclear transport factor 2 family protein</fullName>
    </submittedName>
</protein>
<accession>A0ABV1P399</accession>
<dbReference type="RefSeq" id="WP_349805526.1">
    <property type="nucleotide sequence ID" value="NZ_JBEGDP010000032.1"/>
</dbReference>
<dbReference type="InterPro" id="IPR037401">
    <property type="entry name" value="SnoaL-like"/>
</dbReference>
<dbReference type="Proteomes" id="UP001482520">
    <property type="component" value="Unassembled WGS sequence"/>
</dbReference>
<proteinExistence type="predicted"/>
<feature type="domain" description="SnoaL-like" evidence="1">
    <location>
        <begin position="4"/>
        <end position="90"/>
    </location>
</feature>
<reference evidence="2 3" key="1">
    <citation type="submission" date="2024-02" db="EMBL/GenBank/DDBJ databases">
        <title>Full genome sequence of Nocardioides kribbensis.</title>
        <authorList>
            <person name="Poletto B.L."/>
            <person name="Silva G."/>
            <person name="Galante D."/>
            <person name="Campos K.R."/>
            <person name="Santos M.B.N."/>
            <person name="Sacchi C.T."/>
        </authorList>
    </citation>
    <scope>NUCLEOTIDE SEQUENCE [LARGE SCALE GENOMIC DNA]</scope>
    <source>
        <strain evidence="2 3">O4R</strain>
    </source>
</reference>
<organism evidence="2 3">
    <name type="scientific">Nocardioides kribbensis</name>
    <dbReference type="NCBI Taxonomy" id="305517"/>
    <lineage>
        <taxon>Bacteria</taxon>
        <taxon>Bacillati</taxon>
        <taxon>Actinomycetota</taxon>
        <taxon>Actinomycetes</taxon>
        <taxon>Propionibacteriales</taxon>
        <taxon>Nocardioidaceae</taxon>
        <taxon>Nocardioides</taxon>
    </lineage>
</organism>
<sequence length="257" mass="26532">MSWLNGHDPAACEDLLAEDYRLRIGTFEVDRREDYVEATVGQLAQFPGLVLTVHDVLTNGRQAAVHFTEHGVSLRHDGNAAAWTGVVLFDSDSDSDSGVGDNGAGGDRLIRAWAEEDYAARRRQLASGTPDPVGSPAVAPWDTPVEPADPAAESVVLAWLEAGLPAVEGVVWDDADLDDAGPALTAHGGEVDVVVSAGSRVAFHGRLGGAAADGSGGSAVMDVAGFVTVVGGKVASGVVVSDRLAARSALKKSRQAD</sequence>